<evidence type="ECO:0000313" key="2">
    <source>
        <dbReference type="EMBL" id="GGG56698.1"/>
    </source>
</evidence>
<feature type="chain" id="PRO_5036943062" description="LGFP repeat-containing protein" evidence="1">
    <location>
        <begin position="24"/>
        <end position="179"/>
    </location>
</feature>
<dbReference type="RefSeq" id="WP_188536649.1">
    <property type="nucleotide sequence ID" value="NZ_BMEQ01000008.1"/>
</dbReference>
<keyword evidence="3" id="KW-1185">Reference proteome</keyword>
<evidence type="ECO:0008006" key="4">
    <source>
        <dbReference type="Google" id="ProtNLM"/>
    </source>
</evidence>
<dbReference type="Proteomes" id="UP000638848">
    <property type="component" value="Unassembled WGS sequence"/>
</dbReference>
<dbReference type="AlphaFoldDB" id="A0A917GTE2"/>
<keyword evidence="1" id="KW-0732">Signal</keyword>
<sequence>MRKLTTTAAALALVLLTGAPATAASSTTDITSVDPATVEGLTVEQVDTLRSVTEDAAAVEVAAAPKATGKTALATGQRRATYYRGSFLMWTRDNVDFGYDWTRVRWTSPYQQAGWVFPNIARNKGIAKYYDTTRNDRFRAVNTIGAGTITPWGDVKLYSSTYTHRLSVHYNGAWSAWSD</sequence>
<evidence type="ECO:0000313" key="3">
    <source>
        <dbReference type="Proteomes" id="UP000638848"/>
    </source>
</evidence>
<evidence type="ECO:0000256" key="1">
    <source>
        <dbReference type="SAM" id="SignalP"/>
    </source>
</evidence>
<gene>
    <name evidence="2" type="ORF">GCM10011374_19440</name>
</gene>
<name>A0A917GTE2_9MICC</name>
<accession>A0A917GTE2</accession>
<feature type="signal peptide" evidence="1">
    <location>
        <begin position="1"/>
        <end position="23"/>
    </location>
</feature>
<proteinExistence type="predicted"/>
<reference evidence="2" key="2">
    <citation type="submission" date="2020-09" db="EMBL/GenBank/DDBJ databases">
        <authorList>
            <person name="Sun Q."/>
            <person name="Zhou Y."/>
        </authorList>
    </citation>
    <scope>NUCLEOTIDE SEQUENCE</scope>
    <source>
        <strain evidence="2">CGMCC 1.12187</strain>
    </source>
</reference>
<organism evidence="2 3">
    <name type="scientific">Kocuria dechangensis</name>
    <dbReference type="NCBI Taxonomy" id="1176249"/>
    <lineage>
        <taxon>Bacteria</taxon>
        <taxon>Bacillati</taxon>
        <taxon>Actinomycetota</taxon>
        <taxon>Actinomycetes</taxon>
        <taxon>Micrococcales</taxon>
        <taxon>Micrococcaceae</taxon>
        <taxon>Kocuria</taxon>
    </lineage>
</organism>
<comment type="caution">
    <text evidence="2">The sequence shown here is derived from an EMBL/GenBank/DDBJ whole genome shotgun (WGS) entry which is preliminary data.</text>
</comment>
<dbReference type="EMBL" id="BMEQ01000008">
    <property type="protein sequence ID" value="GGG56698.1"/>
    <property type="molecule type" value="Genomic_DNA"/>
</dbReference>
<reference evidence="2" key="1">
    <citation type="journal article" date="2014" name="Int. J. Syst. Evol. Microbiol.">
        <title>Complete genome sequence of Corynebacterium casei LMG S-19264T (=DSM 44701T), isolated from a smear-ripened cheese.</title>
        <authorList>
            <consortium name="US DOE Joint Genome Institute (JGI-PGF)"/>
            <person name="Walter F."/>
            <person name="Albersmeier A."/>
            <person name="Kalinowski J."/>
            <person name="Ruckert C."/>
        </authorList>
    </citation>
    <scope>NUCLEOTIDE SEQUENCE</scope>
    <source>
        <strain evidence="2">CGMCC 1.12187</strain>
    </source>
</reference>
<protein>
    <recommendedName>
        <fullName evidence="4">LGFP repeat-containing protein</fullName>
    </recommendedName>
</protein>